<evidence type="ECO:0000256" key="7">
    <source>
        <dbReference type="HAMAP-Rule" id="MF_01508"/>
    </source>
</evidence>
<dbReference type="InterPro" id="IPR047854">
    <property type="entry name" value="RFC_lid"/>
</dbReference>
<sequence>MVEPWIKKYAPKHINEIINQSEAIGKIKSFIEKYPNVSKKALLIYGPPGVGKTSSIYAIANDLNYEVVELNASDNRNARVIHEKLGEAIKGKPFFKKGRIILVDEVDGLAGFQDRGGVGALVKIIEESRWPIILTANDPWDPKFKKLRDSCDMVEFKKLSNADIIRQLKRICANEKITIDENALSALVERSSGDLRSAINDLQALATMTNHITLKDLEVLGYREREITIFRALGQMFKANTIMGATLPFADVDMDPEEIKAWVEENISNEYENIKEIYEAYNWLSLAVVFYGRIYRRQYWDLLKYFTTLMYAGVALAKEKRYNKFTKYRMPQYVKKLSQNKEIREKIEELSKNLQKKVHTSKKRIREVYINTLIVLMKENEKVGKEYAKILGFNENEISYIKSAIEKL</sequence>
<feature type="domain" description="AAA+ ATPase" evidence="9">
    <location>
        <begin position="38"/>
        <end position="160"/>
    </location>
</feature>
<comment type="similarity">
    <text evidence="1 7">Belongs to the activator 1 small subunits family. RfcL subfamily.</text>
</comment>
<evidence type="ECO:0000313" key="10">
    <source>
        <dbReference type="EMBL" id="MCC5446952.1"/>
    </source>
</evidence>
<reference evidence="11" key="1">
    <citation type="journal article" date="2015" name="Appl. Environ. Microbiol.">
        <title>Nanoarchaeota, Their Sulfolobales Host, and Nanoarchaeota Virus Distribution across Yellowstone National Park Hot Springs.</title>
        <authorList>
            <person name="Munson-McGee J.H."/>
            <person name="Field E.K."/>
            <person name="Bateson M."/>
            <person name="Rooney C."/>
            <person name="Stepanauskas R."/>
            <person name="Young M.J."/>
        </authorList>
    </citation>
    <scope>NUCLEOTIDE SEQUENCE [LARGE SCALE GENOMIC DNA]</scope>
    <source>
        <strain evidence="11">SCGC AB-777_F03</strain>
    </source>
</reference>
<dbReference type="HAMAP" id="MF_01508">
    <property type="entry name" value="RfcL"/>
    <property type="match status" value="1"/>
</dbReference>
<dbReference type="Proteomes" id="UP000245509">
    <property type="component" value="Unassembled WGS sequence"/>
</dbReference>
<comment type="caution">
    <text evidence="11">The sequence shown here is derived from an EMBL/GenBank/DDBJ whole genome shotgun (WGS) entry which is preliminary data.</text>
</comment>
<reference evidence="11" key="2">
    <citation type="submission" date="2017-05" db="EMBL/GenBank/DDBJ databases">
        <authorList>
            <person name="Song R."/>
            <person name="Chenine A.L."/>
            <person name="Ruprecht R.M."/>
        </authorList>
    </citation>
    <scope>NUCLEOTIDE SEQUENCE</scope>
    <source>
        <strain evidence="11">SCGC AB-777_F03</strain>
    </source>
</reference>
<name>A0A2T9WMA2_NANST</name>
<evidence type="ECO:0000256" key="1">
    <source>
        <dbReference type="ARBA" id="ARBA00006878"/>
    </source>
</evidence>
<keyword evidence="5 7" id="KW-0067">ATP-binding</keyword>
<dbReference type="GO" id="GO:0006260">
    <property type="term" value="P:DNA replication"/>
    <property type="evidence" value="ECO:0007669"/>
    <property type="project" value="UniProtKB-UniRule"/>
</dbReference>
<dbReference type="CDD" id="cd00009">
    <property type="entry name" value="AAA"/>
    <property type="match status" value="1"/>
</dbReference>
<comment type="function">
    <text evidence="7">Part of the RFC clamp loader complex which loads the PCNA sliding clamp onto DNA.</text>
</comment>
<dbReference type="InterPro" id="IPR023935">
    <property type="entry name" value="Rep_factor-C_lsu"/>
</dbReference>
<dbReference type="EMBL" id="QEFP01000001">
    <property type="protein sequence ID" value="PVU68961.1"/>
    <property type="molecule type" value="Genomic_DNA"/>
</dbReference>
<keyword evidence="3 7" id="KW-0235">DNA replication</keyword>
<dbReference type="CDD" id="cd18140">
    <property type="entry name" value="HLD_clamp_RFC"/>
    <property type="match status" value="1"/>
</dbReference>
<dbReference type="Gene3D" id="3.40.50.300">
    <property type="entry name" value="P-loop containing nucleotide triphosphate hydrolases"/>
    <property type="match status" value="1"/>
</dbReference>
<dbReference type="InterPro" id="IPR003959">
    <property type="entry name" value="ATPase_AAA_core"/>
</dbReference>
<feature type="coiled-coil region" evidence="8">
    <location>
        <begin position="333"/>
        <end position="364"/>
    </location>
</feature>
<dbReference type="Pfam" id="PF00004">
    <property type="entry name" value="AAA"/>
    <property type="match status" value="1"/>
</dbReference>
<keyword evidence="8" id="KW-0175">Coiled coil</keyword>
<organism evidence="11">
    <name type="scientific">Nanobsidianus stetteri</name>
    <dbReference type="NCBI Taxonomy" id="1294122"/>
    <lineage>
        <taxon>Archaea</taxon>
        <taxon>Nanobdellota</taxon>
        <taxon>Candidatus Nanoarchaeia</taxon>
        <taxon>Nanoarchaeales</taxon>
        <taxon>Nanopusillaceae</taxon>
        <taxon>Candidatus Nanobsidianus</taxon>
    </lineage>
</organism>
<evidence type="ECO:0000256" key="2">
    <source>
        <dbReference type="ARBA" id="ARBA00014793"/>
    </source>
</evidence>
<dbReference type="PANTHER" id="PTHR23389">
    <property type="entry name" value="CHROMOSOME TRANSMISSION FIDELITY FACTOR 18"/>
    <property type="match status" value="1"/>
</dbReference>
<proteinExistence type="inferred from homology"/>
<accession>A0A2T9WMA2</accession>
<dbReference type="AlphaFoldDB" id="A0A2T9WMA2"/>
<dbReference type="NCBIfam" id="NF003229">
    <property type="entry name" value="PRK04195.1-5"/>
    <property type="match status" value="1"/>
</dbReference>
<dbReference type="PANTHER" id="PTHR23389:SF6">
    <property type="entry name" value="REPLICATION FACTOR C SUBUNIT 1"/>
    <property type="match status" value="1"/>
</dbReference>
<evidence type="ECO:0000259" key="9">
    <source>
        <dbReference type="SMART" id="SM00382"/>
    </source>
</evidence>
<dbReference type="GO" id="GO:0003689">
    <property type="term" value="F:DNA clamp loader activity"/>
    <property type="evidence" value="ECO:0007669"/>
    <property type="project" value="UniProtKB-UniRule"/>
</dbReference>
<dbReference type="SUPFAM" id="SSF52540">
    <property type="entry name" value="P-loop containing nucleoside triphosphate hydrolases"/>
    <property type="match status" value="1"/>
</dbReference>
<evidence type="ECO:0000256" key="6">
    <source>
        <dbReference type="ARBA" id="ARBA00032141"/>
    </source>
</evidence>
<evidence type="ECO:0000256" key="3">
    <source>
        <dbReference type="ARBA" id="ARBA00022705"/>
    </source>
</evidence>
<dbReference type="EMBL" id="QEFP02000004">
    <property type="protein sequence ID" value="MCC5446952.1"/>
    <property type="molecule type" value="Genomic_DNA"/>
</dbReference>
<protein>
    <recommendedName>
        <fullName evidence="2 7">Replication factor C large subunit</fullName>
        <shortName evidence="7">RFC large subunit</shortName>
    </recommendedName>
    <alternativeName>
        <fullName evidence="6 7">Clamp loader large subunit</fullName>
    </alternativeName>
</protein>
<dbReference type="InterPro" id="IPR003593">
    <property type="entry name" value="AAA+_ATPase"/>
</dbReference>
<feature type="binding site" evidence="7">
    <location>
        <begin position="46"/>
        <end position="53"/>
    </location>
    <ligand>
        <name>ATP</name>
        <dbReference type="ChEBI" id="CHEBI:30616"/>
    </ligand>
</feature>
<evidence type="ECO:0000256" key="8">
    <source>
        <dbReference type="SAM" id="Coils"/>
    </source>
</evidence>
<keyword evidence="4 7" id="KW-0547">Nucleotide-binding</keyword>
<dbReference type="Pfam" id="PF21960">
    <property type="entry name" value="RCF1-5-like_lid"/>
    <property type="match status" value="1"/>
</dbReference>
<dbReference type="Gene3D" id="1.10.8.60">
    <property type="match status" value="1"/>
</dbReference>
<dbReference type="GO" id="GO:0005524">
    <property type="term" value="F:ATP binding"/>
    <property type="evidence" value="ECO:0007669"/>
    <property type="project" value="UniProtKB-UniRule"/>
</dbReference>
<comment type="subunit">
    <text evidence="7">Heteromultimer composed of small subunits (RfcS) and large subunits (RfcL).</text>
</comment>
<dbReference type="RefSeq" id="WP_228615181.1">
    <property type="nucleotide sequence ID" value="NZ_QEFP02000004.1"/>
</dbReference>
<reference evidence="10" key="3">
    <citation type="submission" date="2017-05" db="EMBL/GenBank/DDBJ databases">
        <authorList>
            <person name="Munson-Mcgee J.H."/>
        </authorList>
    </citation>
    <scope>NUCLEOTIDE SEQUENCE</scope>
    <source>
        <strain evidence="10">SCGC AB-777_F03</strain>
    </source>
</reference>
<dbReference type="SMART" id="SM00382">
    <property type="entry name" value="AAA"/>
    <property type="match status" value="1"/>
</dbReference>
<gene>
    <name evidence="7" type="primary">rfcL</name>
    <name evidence="10" type="ORF">DDW03_000855</name>
    <name evidence="11" type="ORF">DDW03_00325</name>
</gene>
<dbReference type="GO" id="GO:0016887">
    <property type="term" value="F:ATP hydrolysis activity"/>
    <property type="evidence" value="ECO:0007669"/>
    <property type="project" value="InterPro"/>
</dbReference>
<evidence type="ECO:0000256" key="5">
    <source>
        <dbReference type="ARBA" id="ARBA00022840"/>
    </source>
</evidence>
<evidence type="ECO:0000256" key="4">
    <source>
        <dbReference type="ARBA" id="ARBA00022741"/>
    </source>
</evidence>
<evidence type="ECO:0000313" key="11">
    <source>
        <dbReference type="EMBL" id="PVU68961.1"/>
    </source>
</evidence>
<dbReference type="InterPro" id="IPR027417">
    <property type="entry name" value="P-loop_NTPase"/>
</dbReference>
<reference evidence="10" key="4">
    <citation type="submission" date="2021-11" db="EMBL/GenBank/DDBJ databases">
        <authorList>
            <person name="Munson-Mcgee J."/>
            <person name="Field E."/>
            <person name="Bateson M."/>
            <person name="Rooney C."/>
            <person name="Stepanauskas R."/>
            <person name="Young M."/>
        </authorList>
    </citation>
    <scope>NUCLEOTIDE SEQUENCE</scope>
    <source>
        <strain evidence="10">SCGC AB-777_F03</strain>
    </source>
</reference>